<keyword evidence="2" id="KW-1185">Reference proteome</keyword>
<dbReference type="EMBL" id="MU853892">
    <property type="protein sequence ID" value="KAK3936191.1"/>
    <property type="molecule type" value="Genomic_DNA"/>
</dbReference>
<dbReference type="Proteomes" id="UP001303473">
    <property type="component" value="Unassembled WGS sequence"/>
</dbReference>
<evidence type="ECO:0000313" key="1">
    <source>
        <dbReference type="EMBL" id="KAK3936191.1"/>
    </source>
</evidence>
<sequence>MRQGIHGILASNFRLQAWDFQDQRASMKMPQPKPRQTHLITENSGDESLQVATSGTQPAAKLSSVTVDDHYDLSTPIPGIDKRLPNSRVETSDSGVKMTTMRGSSWCQGRCTKPSTSHIRTFKIMPGRSSIAMIMVGTSPETGRPSIGVIFCFKEPEDSKSPCSTRRSRIDYTAAKSPSRFGFSMDVGMLNPLCRRMSLSAAGSSTDPWCEPECLW</sequence>
<name>A0AAN6N075_9PEZI</name>
<evidence type="ECO:0000313" key="2">
    <source>
        <dbReference type="Proteomes" id="UP001303473"/>
    </source>
</evidence>
<dbReference type="AlphaFoldDB" id="A0AAN6N075"/>
<proteinExistence type="predicted"/>
<accession>A0AAN6N075</accession>
<gene>
    <name evidence="1" type="ORF">QBC46DRAFT_412340</name>
</gene>
<comment type="caution">
    <text evidence="1">The sequence shown here is derived from an EMBL/GenBank/DDBJ whole genome shotgun (WGS) entry which is preliminary data.</text>
</comment>
<organism evidence="1 2">
    <name type="scientific">Diplogelasinospora grovesii</name>
    <dbReference type="NCBI Taxonomy" id="303347"/>
    <lineage>
        <taxon>Eukaryota</taxon>
        <taxon>Fungi</taxon>
        <taxon>Dikarya</taxon>
        <taxon>Ascomycota</taxon>
        <taxon>Pezizomycotina</taxon>
        <taxon>Sordariomycetes</taxon>
        <taxon>Sordariomycetidae</taxon>
        <taxon>Sordariales</taxon>
        <taxon>Diplogelasinosporaceae</taxon>
        <taxon>Diplogelasinospora</taxon>
    </lineage>
</organism>
<reference evidence="2" key="1">
    <citation type="journal article" date="2023" name="Mol. Phylogenet. Evol.">
        <title>Genome-scale phylogeny and comparative genomics of the fungal order Sordariales.</title>
        <authorList>
            <person name="Hensen N."/>
            <person name="Bonometti L."/>
            <person name="Westerberg I."/>
            <person name="Brannstrom I.O."/>
            <person name="Guillou S."/>
            <person name="Cros-Aarteil S."/>
            <person name="Calhoun S."/>
            <person name="Haridas S."/>
            <person name="Kuo A."/>
            <person name="Mondo S."/>
            <person name="Pangilinan J."/>
            <person name="Riley R."/>
            <person name="LaButti K."/>
            <person name="Andreopoulos B."/>
            <person name="Lipzen A."/>
            <person name="Chen C."/>
            <person name="Yan M."/>
            <person name="Daum C."/>
            <person name="Ng V."/>
            <person name="Clum A."/>
            <person name="Steindorff A."/>
            <person name="Ohm R.A."/>
            <person name="Martin F."/>
            <person name="Silar P."/>
            <person name="Natvig D.O."/>
            <person name="Lalanne C."/>
            <person name="Gautier V."/>
            <person name="Ament-Velasquez S.L."/>
            <person name="Kruys A."/>
            <person name="Hutchinson M.I."/>
            <person name="Powell A.J."/>
            <person name="Barry K."/>
            <person name="Miller A.N."/>
            <person name="Grigoriev I.V."/>
            <person name="Debuchy R."/>
            <person name="Gladieux P."/>
            <person name="Hiltunen Thoren M."/>
            <person name="Johannesson H."/>
        </authorList>
    </citation>
    <scope>NUCLEOTIDE SEQUENCE [LARGE SCALE GENOMIC DNA]</scope>
    <source>
        <strain evidence="2">CBS 340.73</strain>
    </source>
</reference>
<protein>
    <submittedName>
        <fullName evidence="1">Uncharacterized protein</fullName>
    </submittedName>
</protein>